<keyword evidence="3 7" id="KW-0812">Transmembrane</keyword>
<evidence type="ECO:0000256" key="4">
    <source>
        <dbReference type="ARBA" id="ARBA00022989"/>
    </source>
</evidence>
<feature type="compositionally biased region" description="Basic and acidic residues" evidence="6">
    <location>
        <begin position="526"/>
        <end position="542"/>
    </location>
</feature>
<comment type="subcellular location">
    <subcellularLocation>
        <location evidence="1">Cell membrane</location>
        <topology evidence="1">Multi-pass membrane protein</topology>
    </subcellularLocation>
</comment>
<dbReference type="InterPro" id="IPR003834">
    <property type="entry name" value="Cyt_c_assmbl_TM_dom"/>
</dbReference>
<feature type="transmembrane region" description="Helical" evidence="7">
    <location>
        <begin position="30"/>
        <end position="50"/>
    </location>
</feature>
<feature type="transmembrane region" description="Helical" evidence="7">
    <location>
        <begin position="71"/>
        <end position="97"/>
    </location>
</feature>
<sequence>MIAGLVLSFCLVTLTGSALLSLLHLRQDTIRWVALAALVAIGLGLIFPRLEQWLQRPFSRIPHNSISAGGTGFGLGLALGVLYVPCAGPVLTAIILAGATSRIGLNTVVLTCAFALGTALPLLFFALAGRETAGRVSAFRRRQREIRIGAGVVTILLAVALVLNLPATLQRAIPDYTSALQGLPEQVGGPNQIGTNLGGIGGLVTDQNAQLSNCTNGAAQPQDCGSAPDITGISGWLNTPEHQPIRLSSLRGRVVLVDFWAYSCINCQRAIPHVVGWYRAYKDSGLEVIGVHTPEYAFEKVPENVAAGAADLNITYPIALDNNYSTWTNYRNAYWPAEYLIDASGTVRHIKFGEGDYDGTENLIRRLLTDANPGAKLPAPVDAADTTPALSLTPRHISAWAKRSPSPAAATTRVRRRSAIRSRCPRHLRPARPLVPGPPAGHGRRRRLPHQAELPRQERLSGGRWHRNPHRDRSRQVDDAADRRGTHLASNRRRRPSAANHDRSASQQRIAGVFIHLRMNYFSHNTDPKPLRLRITVRDPPDNKGAIGNEVPQPSNCSNRSRGSRCGRPGGGHRSERDGQPARHAGRPRMQCLRTASADRARFGSRHGGRTGRGGGVEQPDAHHPDLGVVRQAQPAGEPGRHPQRRPIHSLRPDRCRVRQDRRRNDRLVETDAPLLKKILTYHVVPGQGSGVVD</sequence>
<feature type="transmembrane region" description="Helical" evidence="7">
    <location>
        <begin position="103"/>
        <end position="127"/>
    </location>
</feature>
<feature type="transmembrane region" description="Helical" evidence="7">
    <location>
        <begin position="148"/>
        <end position="167"/>
    </location>
</feature>
<dbReference type="SUPFAM" id="SSF52833">
    <property type="entry name" value="Thioredoxin-like"/>
    <property type="match status" value="1"/>
</dbReference>
<name>A0ABP3AK62_MYCUL</name>
<evidence type="ECO:0000259" key="8">
    <source>
        <dbReference type="PROSITE" id="PS51352"/>
    </source>
</evidence>
<feature type="compositionally biased region" description="Low complexity" evidence="6">
    <location>
        <begin position="554"/>
        <end position="567"/>
    </location>
</feature>
<keyword evidence="10" id="KW-1185">Reference proteome</keyword>
<proteinExistence type="predicted"/>
<accession>A0ABP3AK62</accession>
<evidence type="ECO:0000256" key="1">
    <source>
        <dbReference type="ARBA" id="ARBA00004651"/>
    </source>
</evidence>
<dbReference type="PANTHER" id="PTHR42852">
    <property type="entry name" value="THIOL:DISULFIDE INTERCHANGE PROTEIN DSBE"/>
    <property type="match status" value="1"/>
</dbReference>
<dbReference type="Pfam" id="PF02683">
    <property type="entry name" value="DsbD_TM"/>
    <property type="match status" value="1"/>
</dbReference>
<feature type="domain" description="Thioredoxin" evidence="8">
    <location>
        <begin position="214"/>
        <end position="369"/>
    </location>
</feature>
<feature type="compositionally biased region" description="Basic and acidic residues" evidence="6">
    <location>
        <begin position="474"/>
        <end position="485"/>
    </location>
</feature>
<evidence type="ECO:0000256" key="7">
    <source>
        <dbReference type="SAM" id="Phobius"/>
    </source>
</evidence>
<feature type="region of interest" description="Disordered" evidence="6">
    <location>
        <begin position="633"/>
        <end position="652"/>
    </location>
</feature>
<evidence type="ECO:0000313" key="9">
    <source>
        <dbReference type="EMBL" id="EUA90210.1"/>
    </source>
</evidence>
<dbReference type="EMBL" id="JAOL01000106">
    <property type="protein sequence ID" value="EUA90210.1"/>
    <property type="molecule type" value="Genomic_DNA"/>
</dbReference>
<feature type="region of interest" description="Disordered" evidence="6">
    <location>
        <begin position="523"/>
        <end position="624"/>
    </location>
</feature>
<dbReference type="Gene3D" id="3.40.30.10">
    <property type="entry name" value="Glutaredoxin"/>
    <property type="match status" value="1"/>
</dbReference>
<evidence type="ECO:0000256" key="5">
    <source>
        <dbReference type="ARBA" id="ARBA00023136"/>
    </source>
</evidence>
<dbReference type="CDD" id="cd03012">
    <property type="entry name" value="TlpA_like_DipZ_like"/>
    <property type="match status" value="1"/>
</dbReference>
<evidence type="ECO:0000313" key="10">
    <source>
        <dbReference type="Proteomes" id="UP000020681"/>
    </source>
</evidence>
<dbReference type="InterPro" id="IPR050553">
    <property type="entry name" value="Thioredoxin_ResA/DsbE_sf"/>
</dbReference>
<keyword evidence="5 7" id="KW-0472">Membrane</keyword>
<gene>
    <name evidence="9" type="primary">dipZ</name>
    <name evidence="9" type="ORF">I551_3290</name>
</gene>
<dbReference type="PANTHER" id="PTHR42852:SF13">
    <property type="entry name" value="PROTEIN DIPZ"/>
    <property type="match status" value="1"/>
</dbReference>
<reference evidence="9 10" key="1">
    <citation type="submission" date="2014-01" db="EMBL/GenBank/DDBJ databases">
        <authorList>
            <person name="Dobos K."/>
            <person name="Lenaerts A."/>
            <person name="Ordway D."/>
            <person name="DeGroote M.A."/>
            <person name="Parker T."/>
            <person name="Sizemore C."/>
            <person name="Tallon L.J."/>
            <person name="Sadzewicz L.K."/>
            <person name="Sengamalay N."/>
            <person name="Fraser C.M."/>
            <person name="Hine E."/>
            <person name="Shefchek K.A."/>
            <person name="Das S.P."/>
            <person name="Tettelin H."/>
        </authorList>
    </citation>
    <scope>NUCLEOTIDE SEQUENCE [LARGE SCALE GENOMIC DNA]</scope>
    <source>
        <strain evidence="9 10">Harvey</strain>
    </source>
</reference>
<organism evidence="9 10">
    <name type="scientific">Mycobacterium ulcerans str. Harvey</name>
    <dbReference type="NCBI Taxonomy" id="1299332"/>
    <lineage>
        <taxon>Bacteria</taxon>
        <taxon>Bacillati</taxon>
        <taxon>Actinomycetota</taxon>
        <taxon>Actinomycetes</taxon>
        <taxon>Mycobacteriales</taxon>
        <taxon>Mycobacteriaceae</taxon>
        <taxon>Mycobacterium</taxon>
        <taxon>Mycobacterium ulcerans group</taxon>
    </lineage>
</organism>
<dbReference type="InterPro" id="IPR013766">
    <property type="entry name" value="Thioredoxin_domain"/>
</dbReference>
<feature type="compositionally biased region" description="Basic residues" evidence="6">
    <location>
        <begin position="464"/>
        <end position="473"/>
    </location>
</feature>
<dbReference type="InterPro" id="IPR000866">
    <property type="entry name" value="AhpC/TSA"/>
</dbReference>
<comment type="caution">
    <text evidence="9">The sequence shown here is derived from an EMBL/GenBank/DDBJ whole genome shotgun (WGS) entry which is preliminary data.</text>
</comment>
<evidence type="ECO:0000256" key="6">
    <source>
        <dbReference type="SAM" id="MobiDB-lite"/>
    </source>
</evidence>
<feature type="region of interest" description="Disordered" evidence="6">
    <location>
        <begin position="400"/>
        <end position="506"/>
    </location>
</feature>
<protein>
    <submittedName>
        <fullName evidence="9">Protein dipZ</fullName>
    </submittedName>
</protein>
<feature type="compositionally biased region" description="Basic residues" evidence="6">
    <location>
        <begin position="413"/>
        <end position="430"/>
    </location>
</feature>
<dbReference type="PROSITE" id="PS51352">
    <property type="entry name" value="THIOREDOXIN_2"/>
    <property type="match status" value="1"/>
</dbReference>
<dbReference type="Proteomes" id="UP000020681">
    <property type="component" value="Unassembled WGS sequence"/>
</dbReference>
<dbReference type="InterPro" id="IPR036249">
    <property type="entry name" value="Thioredoxin-like_sf"/>
</dbReference>
<evidence type="ECO:0000256" key="3">
    <source>
        <dbReference type="ARBA" id="ARBA00022692"/>
    </source>
</evidence>
<keyword evidence="2" id="KW-1003">Cell membrane</keyword>
<dbReference type="Pfam" id="PF00578">
    <property type="entry name" value="AhpC-TSA"/>
    <property type="match status" value="1"/>
</dbReference>
<evidence type="ECO:0000256" key="2">
    <source>
        <dbReference type="ARBA" id="ARBA00022475"/>
    </source>
</evidence>
<keyword evidence="4 7" id="KW-1133">Transmembrane helix</keyword>